<keyword evidence="1" id="KW-0472">Membrane</keyword>
<dbReference type="AlphaFoldDB" id="A0AAU7DQ82"/>
<proteinExistence type="predicted"/>
<name>A0AAU7DQ82_9BACT</name>
<evidence type="ECO:0000256" key="1">
    <source>
        <dbReference type="SAM" id="Phobius"/>
    </source>
</evidence>
<dbReference type="EMBL" id="CP121196">
    <property type="protein sequence ID" value="XBH19455.1"/>
    <property type="molecule type" value="Genomic_DNA"/>
</dbReference>
<reference evidence="2" key="1">
    <citation type="submission" date="2023-03" db="EMBL/GenBank/DDBJ databases">
        <title>Edaphobacter sp.</title>
        <authorList>
            <person name="Huber K.J."/>
            <person name="Papendorf J."/>
            <person name="Pilke C."/>
            <person name="Bunk B."/>
            <person name="Sproeer C."/>
            <person name="Pester M."/>
        </authorList>
    </citation>
    <scope>NUCLEOTIDE SEQUENCE</scope>
    <source>
        <strain evidence="2">DSM 110680</strain>
    </source>
</reference>
<sequence length="282" mass="30466">MSAPPINPRRDGGQIERLYARALRLYPAEFSDTYAPAMRQALRDALSDKTFPLHKLIPLIFRDLVTSLIKEHIDMLPNSLTRPALIFNALILAGIATGVALALYAIPQHLLRSGLNDPQIQLAGDVAARIEQGVTPADAIPASQQIDMARSLSPFVIVYDEQRHPIASQGLLNGSIPTPPPGVFENVLKNGEERLSWQPVRGSGGVRIAAVIQRVNGPHTGYVLAGRNMREVEARIADVQTMAGLTWLGMLGLIMVGTITFAIYTRPSSSAGPYHGTTSVAP</sequence>
<dbReference type="RefSeq" id="WP_348264672.1">
    <property type="nucleotide sequence ID" value="NZ_CP121196.1"/>
</dbReference>
<feature type="transmembrane region" description="Helical" evidence="1">
    <location>
        <begin position="245"/>
        <end position="264"/>
    </location>
</feature>
<gene>
    <name evidence="2" type="ORF">P8935_09070</name>
</gene>
<evidence type="ECO:0000313" key="2">
    <source>
        <dbReference type="EMBL" id="XBH19455.1"/>
    </source>
</evidence>
<protein>
    <submittedName>
        <fullName evidence="2">Uncharacterized protein</fullName>
    </submittedName>
</protein>
<feature type="transmembrane region" description="Helical" evidence="1">
    <location>
        <begin position="85"/>
        <end position="106"/>
    </location>
</feature>
<accession>A0AAU7DQ82</accession>
<keyword evidence="1" id="KW-1133">Transmembrane helix</keyword>
<organism evidence="2">
    <name type="scientific">Telmatobacter sp. DSM 110680</name>
    <dbReference type="NCBI Taxonomy" id="3036704"/>
    <lineage>
        <taxon>Bacteria</taxon>
        <taxon>Pseudomonadati</taxon>
        <taxon>Acidobacteriota</taxon>
        <taxon>Terriglobia</taxon>
        <taxon>Terriglobales</taxon>
        <taxon>Acidobacteriaceae</taxon>
        <taxon>Telmatobacter</taxon>
    </lineage>
</organism>
<keyword evidence="1" id="KW-0812">Transmembrane</keyword>